<dbReference type="PANTHER" id="PTHR46293">
    <property type="entry name" value="E3 UBIQUITIN PROTEIN LIGASE DRIP1"/>
    <property type="match status" value="1"/>
</dbReference>
<dbReference type="GO" id="GO:0016787">
    <property type="term" value="F:hydrolase activity"/>
    <property type="evidence" value="ECO:0007669"/>
    <property type="project" value="UniProtKB-KW"/>
</dbReference>
<dbReference type="InterPro" id="IPR001841">
    <property type="entry name" value="Znf_RING"/>
</dbReference>
<dbReference type="Proteomes" id="UP001359559">
    <property type="component" value="Unassembled WGS sequence"/>
</dbReference>
<keyword evidence="9" id="KW-0695">RNA-directed DNA polymerase</keyword>
<evidence type="ECO:0000256" key="4">
    <source>
        <dbReference type="ARBA" id="ARBA00022723"/>
    </source>
</evidence>
<dbReference type="InterPro" id="IPR044807">
    <property type="entry name" value="DRIP1-like"/>
</dbReference>
<dbReference type="InterPro" id="IPR018957">
    <property type="entry name" value="Znf_C3HC4_RING-type"/>
</dbReference>
<feature type="region of interest" description="Disordered" evidence="11">
    <location>
        <begin position="497"/>
        <end position="603"/>
    </location>
</feature>
<keyword evidence="6 10" id="KW-0863">Zinc-finger</keyword>
<dbReference type="SMART" id="SM00184">
    <property type="entry name" value="RING"/>
    <property type="match status" value="1"/>
</dbReference>
<dbReference type="SUPFAM" id="SSF57850">
    <property type="entry name" value="RING/U-box"/>
    <property type="match status" value="1"/>
</dbReference>
<evidence type="ECO:0000256" key="10">
    <source>
        <dbReference type="PROSITE-ProRule" id="PRU00175"/>
    </source>
</evidence>
<keyword evidence="2" id="KW-0548">Nucleotidyltransferase</keyword>
<dbReference type="InterPro" id="IPR013083">
    <property type="entry name" value="Znf_RING/FYVE/PHD"/>
</dbReference>
<evidence type="ECO:0000259" key="12">
    <source>
        <dbReference type="PROSITE" id="PS50089"/>
    </source>
</evidence>
<protein>
    <recommendedName>
        <fullName evidence="12">RING-type domain-containing protein</fullName>
    </recommendedName>
</protein>
<dbReference type="GO" id="GO:0008270">
    <property type="term" value="F:zinc ion binding"/>
    <property type="evidence" value="ECO:0007669"/>
    <property type="project" value="UniProtKB-KW"/>
</dbReference>
<dbReference type="CDD" id="cd01647">
    <property type="entry name" value="RT_LTR"/>
    <property type="match status" value="1"/>
</dbReference>
<sequence length="830" mass="93733">MAGNDLAGVVERLINAMGAREGQGNDALRRLDLFEKRNPPRFKGGYNPDGAQIWIREIEKIFRALQCNEADKLRGATVFSKIDFRSGYHQIRVKKEDVPKTAFRTRYGHYEYLVVLEILKKKQLYAKLSKCEFWLEEVNFLGHVISQGGIAVDPSKVEAVLKWERPTTITEIRSFLGLAGYYRRFIEGFSKLAYPLTKLTRKGQPFVWTTQCENSFQELKDRLTSAPVLVLPDPHRSFEVYCDASKQGLGGVLMQDKKVVAYASRQLRQHEINYPTHDLELAAVVFALKIWRHYLYGAIFDVFSDHKSLKYLFDQKELNMRQRRWMEFLKDYDFELQYHPGKANIVADALSRKSLHTSTMMIKELELIENFRDLNLAVKGEHAVSEVGYVVKGARKSLSMSNQVAKVNRDTISACMTCPLCNKLFREATTISECLHTFCRKCIYDKITDEELECCPICNIDLGCVPLDKLRPDHSLQDVRAKVFPLKGRKVKAPEVVTSAPLPTRRKERSLSSLVVSTPRVSTQATKTGRRTKPTRKASGLRSTSFSIEKPIKKEEELPEDQPGSSSSPDTSNKYAQNSGQSLSPCEGSQSIPNKGSENGAEPWDAKLDLWKPLNCLVEVASRSKSFKSNVQGSDAKLETIQVNESDFQVQKTKNKENKRKAKVDDEKISTYSVALDSAKPNKLRRIRKKKEPAFGESGISPQAVLDSTSNKMLRTGPIWFSLVASENQEGYAPLPQIPASYVRIKDGSVPVSFIQKYLMKKLDLTSETEVEIKCMGQPVLPTLRLNNLVELWLDTTASTSQRIPATIGSSAKDFVMVLAYARKVANPNP</sequence>
<evidence type="ECO:0000256" key="8">
    <source>
        <dbReference type="ARBA" id="ARBA00022833"/>
    </source>
</evidence>
<evidence type="ECO:0000256" key="1">
    <source>
        <dbReference type="ARBA" id="ARBA00022679"/>
    </source>
</evidence>
<dbReference type="AlphaFoldDB" id="A0AAN9IQ93"/>
<evidence type="ECO:0000256" key="6">
    <source>
        <dbReference type="ARBA" id="ARBA00022771"/>
    </source>
</evidence>
<evidence type="ECO:0000256" key="5">
    <source>
        <dbReference type="ARBA" id="ARBA00022759"/>
    </source>
</evidence>
<keyword evidence="4" id="KW-0479">Metal-binding</keyword>
<dbReference type="FunFam" id="3.10.20.370:FF:000001">
    <property type="entry name" value="Retrovirus-related Pol polyprotein from transposon 17.6-like protein"/>
    <property type="match status" value="1"/>
</dbReference>
<dbReference type="GO" id="GO:0004519">
    <property type="term" value="F:endonuclease activity"/>
    <property type="evidence" value="ECO:0007669"/>
    <property type="project" value="UniProtKB-KW"/>
</dbReference>
<keyword evidence="14" id="KW-1185">Reference proteome</keyword>
<dbReference type="InterPro" id="IPR043128">
    <property type="entry name" value="Rev_trsase/Diguanyl_cyclase"/>
</dbReference>
<dbReference type="InterPro" id="IPR043502">
    <property type="entry name" value="DNA/RNA_pol_sf"/>
</dbReference>
<keyword evidence="3" id="KW-0540">Nuclease</keyword>
<dbReference type="SUPFAM" id="SSF56672">
    <property type="entry name" value="DNA/RNA polymerases"/>
    <property type="match status" value="1"/>
</dbReference>
<evidence type="ECO:0000256" key="9">
    <source>
        <dbReference type="ARBA" id="ARBA00022918"/>
    </source>
</evidence>
<dbReference type="Pfam" id="PF17917">
    <property type="entry name" value="RT_RNaseH"/>
    <property type="match status" value="1"/>
</dbReference>
<dbReference type="Pfam" id="PF00097">
    <property type="entry name" value="zf-C3HC4"/>
    <property type="match status" value="1"/>
</dbReference>
<keyword evidence="7" id="KW-0378">Hydrolase</keyword>
<dbReference type="InterPro" id="IPR017907">
    <property type="entry name" value="Znf_RING_CS"/>
</dbReference>
<evidence type="ECO:0000256" key="3">
    <source>
        <dbReference type="ARBA" id="ARBA00022722"/>
    </source>
</evidence>
<dbReference type="PANTHER" id="PTHR46293:SF16">
    <property type="entry name" value="E3 UBIQUITIN PROTEIN LIGASE DRIP1"/>
    <property type="match status" value="1"/>
</dbReference>
<dbReference type="FunFam" id="3.30.70.270:FF:000020">
    <property type="entry name" value="Transposon Tf2-6 polyprotein-like Protein"/>
    <property type="match status" value="1"/>
</dbReference>
<accession>A0AAN9IQ93</accession>
<keyword evidence="8" id="KW-0862">Zinc</keyword>
<keyword evidence="5" id="KW-0255">Endonuclease</keyword>
<proteinExistence type="predicted"/>
<evidence type="ECO:0000313" key="14">
    <source>
        <dbReference type="Proteomes" id="UP001359559"/>
    </source>
</evidence>
<evidence type="ECO:0000313" key="13">
    <source>
        <dbReference type="EMBL" id="KAK7284083.1"/>
    </source>
</evidence>
<dbReference type="PROSITE" id="PS00518">
    <property type="entry name" value="ZF_RING_1"/>
    <property type="match status" value="1"/>
</dbReference>
<dbReference type="CDD" id="cd16525">
    <property type="entry name" value="RING-HC_PCGF"/>
    <property type="match status" value="1"/>
</dbReference>
<feature type="compositionally biased region" description="Polar residues" evidence="11">
    <location>
        <begin position="511"/>
        <end position="525"/>
    </location>
</feature>
<keyword evidence="1" id="KW-0808">Transferase</keyword>
<gene>
    <name evidence="13" type="ORF">RJT34_18821</name>
</gene>
<evidence type="ECO:0000256" key="2">
    <source>
        <dbReference type="ARBA" id="ARBA00022695"/>
    </source>
</evidence>
<dbReference type="Gene3D" id="3.30.70.270">
    <property type="match status" value="3"/>
</dbReference>
<evidence type="ECO:0000256" key="11">
    <source>
        <dbReference type="SAM" id="MobiDB-lite"/>
    </source>
</evidence>
<dbReference type="Gene3D" id="3.30.40.10">
    <property type="entry name" value="Zinc/RING finger domain, C3HC4 (zinc finger)"/>
    <property type="match status" value="1"/>
</dbReference>
<dbReference type="GO" id="GO:0004842">
    <property type="term" value="F:ubiquitin-protein transferase activity"/>
    <property type="evidence" value="ECO:0007669"/>
    <property type="project" value="InterPro"/>
</dbReference>
<dbReference type="PROSITE" id="PS50089">
    <property type="entry name" value="ZF_RING_2"/>
    <property type="match status" value="1"/>
</dbReference>
<name>A0AAN9IQ93_CLITE</name>
<evidence type="ECO:0000256" key="7">
    <source>
        <dbReference type="ARBA" id="ARBA00022801"/>
    </source>
</evidence>
<dbReference type="Gene3D" id="3.10.10.10">
    <property type="entry name" value="HIV Type 1 Reverse Transcriptase, subunit A, domain 1"/>
    <property type="match status" value="1"/>
</dbReference>
<comment type="caution">
    <text evidence="13">The sequence shown here is derived from an EMBL/GenBank/DDBJ whole genome shotgun (WGS) entry which is preliminary data.</text>
</comment>
<dbReference type="InterPro" id="IPR041373">
    <property type="entry name" value="RT_RNaseH"/>
</dbReference>
<feature type="domain" description="RING-type" evidence="12">
    <location>
        <begin position="418"/>
        <end position="459"/>
    </location>
</feature>
<dbReference type="EMBL" id="JAYKXN010000005">
    <property type="protein sequence ID" value="KAK7284083.1"/>
    <property type="molecule type" value="Genomic_DNA"/>
</dbReference>
<reference evidence="13 14" key="1">
    <citation type="submission" date="2024-01" db="EMBL/GenBank/DDBJ databases">
        <title>The genomes of 5 underutilized Papilionoideae crops provide insights into root nodulation and disease resistance.</title>
        <authorList>
            <person name="Yuan L."/>
        </authorList>
    </citation>
    <scope>NUCLEOTIDE SEQUENCE [LARGE SCALE GENOMIC DNA]</scope>
    <source>
        <strain evidence="13">LY-2023</strain>
        <tissue evidence="13">Leaf</tissue>
    </source>
</reference>
<dbReference type="CDD" id="cd09274">
    <property type="entry name" value="RNase_HI_RT_Ty3"/>
    <property type="match status" value="1"/>
</dbReference>
<feature type="compositionally biased region" description="Polar residues" evidence="11">
    <location>
        <begin position="563"/>
        <end position="597"/>
    </location>
</feature>
<organism evidence="13 14">
    <name type="scientific">Clitoria ternatea</name>
    <name type="common">Butterfly pea</name>
    <dbReference type="NCBI Taxonomy" id="43366"/>
    <lineage>
        <taxon>Eukaryota</taxon>
        <taxon>Viridiplantae</taxon>
        <taxon>Streptophyta</taxon>
        <taxon>Embryophyta</taxon>
        <taxon>Tracheophyta</taxon>
        <taxon>Spermatophyta</taxon>
        <taxon>Magnoliopsida</taxon>
        <taxon>eudicotyledons</taxon>
        <taxon>Gunneridae</taxon>
        <taxon>Pentapetalae</taxon>
        <taxon>rosids</taxon>
        <taxon>fabids</taxon>
        <taxon>Fabales</taxon>
        <taxon>Fabaceae</taxon>
        <taxon>Papilionoideae</taxon>
        <taxon>50 kb inversion clade</taxon>
        <taxon>NPAAA clade</taxon>
        <taxon>indigoferoid/millettioid clade</taxon>
        <taxon>Phaseoleae</taxon>
        <taxon>Clitoria</taxon>
    </lineage>
</organism>
<dbReference type="GO" id="GO:0003964">
    <property type="term" value="F:RNA-directed DNA polymerase activity"/>
    <property type="evidence" value="ECO:0007669"/>
    <property type="project" value="UniProtKB-KW"/>
</dbReference>